<dbReference type="SMART" id="SM00498">
    <property type="entry name" value="FH2"/>
    <property type="match status" value="1"/>
</dbReference>
<feature type="compositionally biased region" description="Pro residues" evidence="3">
    <location>
        <begin position="338"/>
        <end position="395"/>
    </location>
</feature>
<dbReference type="InterPro" id="IPR015425">
    <property type="entry name" value="FH2_Formin"/>
</dbReference>
<accession>A0AA35YU28</accession>
<evidence type="ECO:0000256" key="5">
    <source>
        <dbReference type="SAM" id="SignalP"/>
    </source>
</evidence>
<organism evidence="7 8">
    <name type="scientific">Lactuca saligna</name>
    <name type="common">Willowleaf lettuce</name>
    <dbReference type="NCBI Taxonomy" id="75948"/>
    <lineage>
        <taxon>Eukaryota</taxon>
        <taxon>Viridiplantae</taxon>
        <taxon>Streptophyta</taxon>
        <taxon>Embryophyta</taxon>
        <taxon>Tracheophyta</taxon>
        <taxon>Spermatophyta</taxon>
        <taxon>Magnoliopsida</taxon>
        <taxon>eudicotyledons</taxon>
        <taxon>Gunneridae</taxon>
        <taxon>Pentapetalae</taxon>
        <taxon>asterids</taxon>
        <taxon>campanulids</taxon>
        <taxon>Asterales</taxon>
        <taxon>Asteraceae</taxon>
        <taxon>Cichorioideae</taxon>
        <taxon>Cichorieae</taxon>
        <taxon>Lactucinae</taxon>
        <taxon>Lactuca</taxon>
    </lineage>
</organism>
<feature type="region of interest" description="Disordered" evidence="3">
    <location>
        <begin position="823"/>
        <end position="868"/>
    </location>
</feature>
<dbReference type="PROSITE" id="PS51444">
    <property type="entry name" value="FH2"/>
    <property type="match status" value="1"/>
</dbReference>
<dbReference type="EMBL" id="OX465080">
    <property type="protein sequence ID" value="CAI9280126.1"/>
    <property type="molecule type" value="Genomic_DNA"/>
</dbReference>
<name>A0AA35YU28_LACSI</name>
<evidence type="ECO:0000256" key="1">
    <source>
        <dbReference type="ARBA" id="ARBA00025793"/>
    </source>
</evidence>
<feature type="chain" id="PRO_5041285006" description="Formin-like protein" evidence="5">
    <location>
        <begin position="24"/>
        <end position="868"/>
    </location>
</feature>
<comment type="similarity">
    <text evidence="1">Belongs to the formin-like family. Class-I subfamily.</text>
</comment>
<feature type="compositionally biased region" description="Pro residues" evidence="3">
    <location>
        <begin position="139"/>
        <end position="163"/>
    </location>
</feature>
<reference evidence="7" key="1">
    <citation type="submission" date="2023-04" db="EMBL/GenBank/DDBJ databases">
        <authorList>
            <person name="Vijverberg K."/>
            <person name="Xiong W."/>
            <person name="Schranz E."/>
        </authorList>
    </citation>
    <scope>NUCLEOTIDE SEQUENCE</scope>
</reference>
<evidence type="ECO:0000256" key="2">
    <source>
        <dbReference type="RuleBase" id="RU361260"/>
    </source>
</evidence>
<dbReference type="PRINTS" id="PR01217">
    <property type="entry name" value="PRICHEXTENSN"/>
</dbReference>
<dbReference type="GO" id="GO:0051015">
    <property type="term" value="F:actin filament binding"/>
    <property type="evidence" value="ECO:0007669"/>
    <property type="project" value="InterPro"/>
</dbReference>
<feature type="compositionally biased region" description="Low complexity" evidence="3">
    <location>
        <begin position="194"/>
        <end position="207"/>
    </location>
</feature>
<feature type="region of interest" description="Disordered" evidence="3">
    <location>
        <begin position="283"/>
        <end position="412"/>
    </location>
</feature>
<feature type="compositionally biased region" description="Low complexity" evidence="3">
    <location>
        <begin position="665"/>
        <end position="679"/>
    </location>
</feature>
<dbReference type="GO" id="GO:0045010">
    <property type="term" value="P:actin nucleation"/>
    <property type="evidence" value="ECO:0007669"/>
    <property type="project" value="InterPro"/>
</dbReference>
<feature type="transmembrane region" description="Helical" evidence="4">
    <location>
        <begin position="253"/>
        <end position="277"/>
    </location>
</feature>
<evidence type="ECO:0000313" key="7">
    <source>
        <dbReference type="EMBL" id="CAI9280126.1"/>
    </source>
</evidence>
<feature type="region of interest" description="Disordered" evidence="3">
    <location>
        <begin position="658"/>
        <end position="685"/>
    </location>
</feature>
<feature type="compositionally biased region" description="Acidic residues" evidence="3">
    <location>
        <begin position="859"/>
        <end position="868"/>
    </location>
</feature>
<dbReference type="Gene3D" id="1.20.58.2220">
    <property type="entry name" value="Formin, FH2 domain"/>
    <property type="match status" value="1"/>
</dbReference>
<evidence type="ECO:0000313" key="8">
    <source>
        <dbReference type="Proteomes" id="UP001177003"/>
    </source>
</evidence>
<gene>
    <name evidence="7" type="ORF">LSALG_LOCUS19884</name>
</gene>
<feature type="compositionally biased region" description="Basic and acidic residues" evidence="3">
    <location>
        <begin position="234"/>
        <end position="247"/>
    </location>
</feature>
<dbReference type="Proteomes" id="UP001177003">
    <property type="component" value="Chromosome 4"/>
</dbReference>
<keyword evidence="4" id="KW-0812">Transmembrane</keyword>
<dbReference type="InterPro" id="IPR042201">
    <property type="entry name" value="FH2_Formin_sf"/>
</dbReference>
<keyword evidence="8" id="KW-1185">Reference proteome</keyword>
<evidence type="ECO:0000256" key="4">
    <source>
        <dbReference type="SAM" id="Phobius"/>
    </source>
</evidence>
<feature type="signal peptide" evidence="5">
    <location>
        <begin position="1"/>
        <end position="23"/>
    </location>
</feature>
<keyword evidence="4" id="KW-0472">Membrane</keyword>
<dbReference type="AlphaFoldDB" id="A0AA35YU28"/>
<feature type="domain" description="FH2" evidence="6">
    <location>
        <begin position="403"/>
        <end position="831"/>
    </location>
</feature>
<feature type="compositionally biased region" description="Pro residues" evidence="3">
    <location>
        <begin position="182"/>
        <end position="193"/>
    </location>
</feature>
<protein>
    <recommendedName>
        <fullName evidence="2">Formin-like protein</fullName>
    </recommendedName>
</protein>
<feature type="compositionally biased region" description="Basic residues" evidence="3">
    <location>
        <begin position="117"/>
        <end position="138"/>
    </location>
</feature>
<dbReference type="Pfam" id="PF02181">
    <property type="entry name" value="FH2"/>
    <property type="match status" value="1"/>
</dbReference>
<keyword evidence="4" id="KW-1133">Transmembrane helix</keyword>
<evidence type="ECO:0000256" key="3">
    <source>
        <dbReference type="SAM" id="MobiDB-lite"/>
    </source>
</evidence>
<dbReference type="PANTHER" id="PTHR23213">
    <property type="entry name" value="FORMIN-RELATED"/>
    <property type="match status" value="1"/>
</dbReference>
<dbReference type="SUPFAM" id="SSF101447">
    <property type="entry name" value="Formin homology 2 domain (FH2 domain)"/>
    <property type="match status" value="1"/>
</dbReference>
<sequence>MDARNLGITVALFVVLVAGVCEGRRFPDKSSSGHGVHWRAHDIDENKEDQVSLFCRKQLKKITQAIEYFTLNLPNPTNYITNSNATSIRKILIQHKAILNHPPTLNQSFHRPNARILKPKGRRRKRPPRRRRRRRRRPPWPPDPSPAPSPSSPRPSAPTPNMAPSPAGDGDGALTPDGDGAPLPPERAPPTPGRAPSSPGGASSPTPTRKPFPKPKPLPEREPFREPSSNFSPEKARRPPDLLPEDDSKERKLLIIAATSTTVAAFAIFSLFLVCFLRLKKRRRGGNNDGRGEGRRNLASGFSLKSKKLKSTKDMAHDVSTNDASVPEDEESEVGSFPLPPVITTPLPPESPPTPPPPPPPPSPLASKATPPPPPPKPPNVPNPPKKKPPPPAPIPKDGNDDGEDSDANKTKLKPFFWDKVNANPNRAMVWHDIKSGSFQFNEEMMESLFGASSVQNKNENGKNPANLQSQPKLVQIIEPKKAQNLAILLKALNVTTQEVSDAVREGNELPVEFISTLLKMAPTQDEELKLRTYNGDVALLGPSEKFLKALVDIPFAFKRLEALMFMASLPEEYSSVKESFATLEVACTVLTNSRLFLKLLEAVLKTGNRMNVGTYRGGAEAFKLDNLLKLSDVKGTDGKTTLLSFVVQEMIRSEGTKAARRARANQSSSKDTSQSQPSKEPPENYRKFGFEVVSKLSEELEDVKKAALIDGDTLTSTVLKLGHMLRRTKDFLYNEMKHVEEDTEFQVFLTGFVERAEAEIGWLLEEEKRIMAVVKSTGDYFHGTSRKDEGLRLFVIVRDFLLLLDSVCNDIKKTAAIQAKKKRSDSATTSMEGSFGPKDIRDKLFPYNKDGQLGYSSSDEESDSPSF</sequence>
<dbReference type="InterPro" id="IPR027643">
    <property type="entry name" value="Formin-like_plant"/>
</dbReference>
<proteinExistence type="inferred from homology"/>
<evidence type="ECO:0000259" key="6">
    <source>
        <dbReference type="PROSITE" id="PS51444"/>
    </source>
</evidence>
<keyword evidence="5" id="KW-0732">Signal</keyword>
<dbReference type="PANTHER" id="PTHR23213:SF393">
    <property type="entry name" value="FORMIN-LIKE PROTEIN"/>
    <property type="match status" value="1"/>
</dbReference>
<feature type="region of interest" description="Disordered" evidence="3">
    <location>
        <begin position="102"/>
        <end position="247"/>
    </location>
</feature>